<evidence type="ECO:0000313" key="5">
    <source>
        <dbReference type="EMBL" id="KAF0288803.1"/>
    </source>
</evidence>
<feature type="compositionally biased region" description="Polar residues" evidence="4">
    <location>
        <begin position="175"/>
        <end position="188"/>
    </location>
</feature>
<dbReference type="SUPFAM" id="SSF56784">
    <property type="entry name" value="HAD-like"/>
    <property type="match status" value="1"/>
</dbReference>
<organism evidence="5 6">
    <name type="scientific">Amphibalanus amphitrite</name>
    <name type="common">Striped barnacle</name>
    <name type="synonym">Balanus amphitrite</name>
    <dbReference type="NCBI Taxonomy" id="1232801"/>
    <lineage>
        <taxon>Eukaryota</taxon>
        <taxon>Metazoa</taxon>
        <taxon>Ecdysozoa</taxon>
        <taxon>Arthropoda</taxon>
        <taxon>Crustacea</taxon>
        <taxon>Multicrustacea</taxon>
        <taxon>Cirripedia</taxon>
        <taxon>Thoracica</taxon>
        <taxon>Thoracicalcarea</taxon>
        <taxon>Balanomorpha</taxon>
        <taxon>Balanoidea</taxon>
        <taxon>Balanidae</taxon>
        <taxon>Amphibalaninae</taxon>
        <taxon>Amphibalanus</taxon>
    </lineage>
</organism>
<keyword evidence="3" id="KW-0460">Magnesium</keyword>
<evidence type="ECO:0000256" key="3">
    <source>
        <dbReference type="ARBA" id="ARBA00022842"/>
    </source>
</evidence>
<dbReference type="AlphaFoldDB" id="A0A6A4V4Y8"/>
<dbReference type="EMBL" id="VIIS01002078">
    <property type="protein sequence ID" value="KAF0288803.1"/>
    <property type="molecule type" value="Genomic_DNA"/>
</dbReference>
<evidence type="ECO:0000256" key="1">
    <source>
        <dbReference type="ARBA" id="ARBA00022723"/>
    </source>
</evidence>
<dbReference type="Proteomes" id="UP000440578">
    <property type="component" value="Unassembled WGS sequence"/>
</dbReference>
<dbReference type="GO" id="GO:0046872">
    <property type="term" value="F:metal ion binding"/>
    <property type="evidence" value="ECO:0007669"/>
    <property type="project" value="UniProtKB-KW"/>
</dbReference>
<dbReference type="PANTHER" id="PTHR12103:SF12">
    <property type="entry name" value="FI20020P1"/>
    <property type="match status" value="1"/>
</dbReference>
<gene>
    <name evidence="5" type="primary">nt5dc3_1</name>
    <name evidence="5" type="ORF">FJT64_012833</name>
</gene>
<evidence type="ECO:0000256" key="4">
    <source>
        <dbReference type="SAM" id="MobiDB-lite"/>
    </source>
</evidence>
<dbReference type="Gene3D" id="3.40.630.30">
    <property type="match status" value="2"/>
</dbReference>
<protein>
    <submittedName>
        <fullName evidence="5">5'-nucleotidase domain-containing protein 3</fullName>
    </submittedName>
</protein>
<dbReference type="OrthoDB" id="7305308at2759"/>
<dbReference type="InterPro" id="IPR008380">
    <property type="entry name" value="HAD-SF_hydro_IG_5-nucl"/>
</dbReference>
<sequence>MNIVYKYSRHGRLGVITSFQSYHGQRHLSVKSHRNLLEAYDSAKRLCFSKKPPPDVNPRAVFANNEIHLRNVSIYGFDYDYTLAHYKPSMHHLIYDLGKKALVEKFKYPKDIENLRYLPEFAVRGLHYDIHKGLLIKVDSFNQIQLGSVYSMPPFGGVPSSESVSTPVTVDIAASETSNEHGTSNGHETGSGHGASGTSATTHQSENSLADEPPIAIRPLTVSDCEQLVDLLHAINQLEGRDMTLPQLSAADLTREAFGSQPPSFRCVVAERAGRLVGHAIFTVSWAGYDGIGKCLYMTDLLGAPHIDFNVYAWNEPAVRFYAGFGCRSATAESRMECYYCEQPAVRRLAEAYHAEERSTDAPVK</sequence>
<name>A0A6A4V4Y8_AMPAM</name>
<keyword evidence="1" id="KW-0479">Metal-binding</keyword>
<reference evidence="5 6" key="1">
    <citation type="submission" date="2019-07" db="EMBL/GenBank/DDBJ databases">
        <title>Draft genome assembly of a fouling barnacle, Amphibalanus amphitrite (Darwin, 1854): The first reference genome for Thecostraca.</title>
        <authorList>
            <person name="Kim W."/>
        </authorList>
    </citation>
    <scope>NUCLEOTIDE SEQUENCE [LARGE SCALE GENOMIC DNA]</scope>
    <source>
        <strain evidence="5">SNU_AA5</strain>
        <tissue evidence="5">Soma without cirri and trophi</tissue>
    </source>
</reference>
<keyword evidence="6" id="KW-1185">Reference proteome</keyword>
<dbReference type="InterPro" id="IPR036412">
    <property type="entry name" value="HAD-like_sf"/>
</dbReference>
<keyword evidence="2" id="KW-0378">Hydrolase</keyword>
<dbReference type="GO" id="GO:0008253">
    <property type="term" value="F:5'-nucleotidase activity"/>
    <property type="evidence" value="ECO:0007669"/>
    <property type="project" value="TreeGrafter"/>
</dbReference>
<dbReference type="InterPro" id="IPR016181">
    <property type="entry name" value="Acyl_CoA_acyltransferase"/>
</dbReference>
<dbReference type="Pfam" id="PF05761">
    <property type="entry name" value="5_nucleotid"/>
    <property type="match status" value="1"/>
</dbReference>
<accession>A0A6A4V4Y8</accession>
<proteinExistence type="predicted"/>
<feature type="region of interest" description="Disordered" evidence="4">
    <location>
        <begin position="175"/>
        <end position="209"/>
    </location>
</feature>
<comment type="caution">
    <text evidence="5">The sequence shown here is derived from an EMBL/GenBank/DDBJ whole genome shotgun (WGS) entry which is preliminary data.</text>
</comment>
<dbReference type="PANTHER" id="PTHR12103">
    <property type="entry name" value="5'-NUCLEOTIDASE DOMAIN-CONTAINING"/>
    <property type="match status" value="1"/>
</dbReference>
<evidence type="ECO:0000256" key="2">
    <source>
        <dbReference type="ARBA" id="ARBA00022801"/>
    </source>
</evidence>
<dbReference type="SUPFAM" id="SSF55729">
    <property type="entry name" value="Acyl-CoA N-acyltransferases (Nat)"/>
    <property type="match status" value="1"/>
</dbReference>
<evidence type="ECO:0000313" key="6">
    <source>
        <dbReference type="Proteomes" id="UP000440578"/>
    </source>
</evidence>